<name>A0ABT6HN87_9ACTN</name>
<feature type="domain" description="FAD-binding" evidence="3">
    <location>
        <begin position="16"/>
        <end position="350"/>
    </location>
</feature>
<reference evidence="4 5" key="1">
    <citation type="submission" date="2023-04" db="EMBL/GenBank/DDBJ databases">
        <title>Streptomyces chengmaiensis sp. nov. isolated from the stem of mangrove plant in Hainan.</title>
        <authorList>
            <person name="Huang X."/>
            <person name="Zhou S."/>
            <person name="Chu X."/>
            <person name="Xie Y."/>
            <person name="Lin Y."/>
        </authorList>
    </citation>
    <scope>NUCLEOTIDE SEQUENCE [LARGE SCALE GENOMIC DNA]</scope>
    <source>
        <strain evidence="4 5">HNM0663</strain>
    </source>
</reference>
<evidence type="ECO:0000256" key="2">
    <source>
        <dbReference type="ARBA" id="ARBA00023033"/>
    </source>
</evidence>
<keyword evidence="2 4" id="KW-0503">Monooxygenase</keyword>
<comment type="caution">
    <text evidence="4">The sequence shown here is derived from an EMBL/GenBank/DDBJ whole genome shotgun (WGS) entry which is preliminary data.</text>
</comment>
<accession>A0ABT6HN87</accession>
<dbReference type="GO" id="GO:0004497">
    <property type="term" value="F:monooxygenase activity"/>
    <property type="evidence" value="ECO:0007669"/>
    <property type="project" value="UniProtKB-KW"/>
</dbReference>
<dbReference type="PRINTS" id="PR00420">
    <property type="entry name" value="RNGMNOXGNASE"/>
</dbReference>
<protein>
    <submittedName>
        <fullName evidence="4">FAD-dependent monooxygenase</fullName>
    </submittedName>
</protein>
<evidence type="ECO:0000313" key="4">
    <source>
        <dbReference type="EMBL" id="MDH2390141.1"/>
    </source>
</evidence>
<dbReference type="InterPro" id="IPR036188">
    <property type="entry name" value="FAD/NAD-bd_sf"/>
</dbReference>
<evidence type="ECO:0000313" key="5">
    <source>
        <dbReference type="Proteomes" id="UP001223144"/>
    </source>
</evidence>
<dbReference type="SUPFAM" id="SSF51905">
    <property type="entry name" value="FAD/NAD(P)-binding domain"/>
    <property type="match status" value="1"/>
</dbReference>
<dbReference type="InterPro" id="IPR050493">
    <property type="entry name" value="FAD-dep_Monooxygenase_BioMet"/>
</dbReference>
<sequence length="418" mass="43550">MSSAPRTPARPHTPRAVVIGGGIGGLTAAVALRQSGWHTTVLERADSLEPVGAGIGLAPNSQRALDVVGLGDAVRALATWHGDGGLRTPSGRWLSRTDSRAAAERFGGPLVPLHRATLIEHLAARLPSDALLLGTSAVLADPGDPAGRPARVTTTRGDIAAELVVAADGIHSDARTALFPGHPGPRYTGVTAWRVVVPALDRPFPPHETWGSGALWGSQPLKDDRIYAYAAAAAPSGQRAGDDEKSELLRRFGDWHDPVPGIIAAADPEQVLRNDIWHQKDPLPAFHRGRTALLGDAAHAMAPFAGQGGNQAVEDAVVLAHCAPPDADLAAGLAAYTAQRLPRTTAVVRLSARIARLATLSNTPAVAVRNTLMAAASRLGPGLVLRTFDGIADWCPPQPTYAAGAAGAPPKRRREPSD</sequence>
<dbReference type="Gene3D" id="3.50.50.60">
    <property type="entry name" value="FAD/NAD(P)-binding domain"/>
    <property type="match status" value="1"/>
</dbReference>
<dbReference type="Pfam" id="PF01494">
    <property type="entry name" value="FAD_binding_3"/>
    <property type="match status" value="1"/>
</dbReference>
<dbReference type="EMBL" id="JARWBG010000015">
    <property type="protein sequence ID" value="MDH2390141.1"/>
    <property type="molecule type" value="Genomic_DNA"/>
</dbReference>
<dbReference type="Proteomes" id="UP001223144">
    <property type="component" value="Unassembled WGS sequence"/>
</dbReference>
<dbReference type="PANTHER" id="PTHR13789:SF309">
    <property type="entry name" value="PUTATIVE (AFU_ORTHOLOGUE AFUA_6G14510)-RELATED"/>
    <property type="match status" value="1"/>
</dbReference>
<dbReference type="PANTHER" id="PTHR13789">
    <property type="entry name" value="MONOOXYGENASE"/>
    <property type="match status" value="1"/>
</dbReference>
<evidence type="ECO:0000256" key="1">
    <source>
        <dbReference type="ARBA" id="ARBA00023002"/>
    </source>
</evidence>
<proteinExistence type="predicted"/>
<dbReference type="RefSeq" id="WP_279928579.1">
    <property type="nucleotide sequence ID" value="NZ_JARWBG010000015.1"/>
</dbReference>
<keyword evidence="5" id="KW-1185">Reference proteome</keyword>
<dbReference type="InterPro" id="IPR002938">
    <property type="entry name" value="FAD-bd"/>
</dbReference>
<keyword evidence="1" id="KW-0560">Oxidoreductase</keyword>
<organism evidence="4 5">
    <name type="scientific">Streptomyces chengmaiensis</name>
    <dbReference type="NCBI Taxonomy" id="3040919"/>
    <lineage>
        <taxon>Bacteria</taxon>
        <taxon>Bacillati</taxon>
        <taxon>Actinomycetota</taxon>
        <taxon>Actinomycetes</taxon>
        <taxon>Kitasatosporales</taxon>
        <taxon>Streptomycetaceae</taxon>
        <taxon>Streptomyces</taxon>
    </lineage>
</organism>
<evidence type="ECO:0000259" key="3">
    <source>
        <dbReference type="Pfam" id="PF01494"/>
    </source>
</evidence>
<gene>
    <name evidence="4" type="ORF">QCN29_15350</name>
</gene>